<dbReference type="Gene3D" id="1.20.1280.50">
    <property type="match status" value="1"/>
</dbReference>
<dbReference type="EMBL" id="JAYMYS010000004">
    <property type="protein sequence ID" value="KAK7394360.1"/>
    <property type="molecule type" value="Genomic_DNA"/>
</dbReference>
<dbReference type="InterPro" id="IPR001810">
    <property type="entry name" value="F-box_dom"/>
</dbReference>
<dbReference type="InterPro" id="IPR017451">
    <property type="entry name" value="F-box-assoc_interact_dom"/>
</dbReference>
<name>A0AAN9SFE4_PSOTE</name>
<dbReference type="Pfam" id="PF00646">
    <property type="entry name" value="F-box"/>
    <property type="match status" value="1"/>
</dbReference>
<dbReference type="InterPro" id="IPR036047">
    <property type="entry name" value="F-box-like_dom_sf"/>
</dbReference>
<sequence>MEEEESVCVRGGKKKMEKEESLPVELMREILLRLPVKSVLRFKCVCKSWLSLISEPQFGISHYDIGAAATRRVLLTSKSKSNSDLVYALSVDIEAPLNKESVPERFPLPTLSPPRNPSFQFHSNQPLILGSCRGLLLLYHETSADLILWNPSIRVYTRFPHFELLLTQKFLYGFLYDQSAHDYFLVLISFHLFSHALDVCKPQIQLFSFKTNSRTSLDISVPYKHLGAEFGAASLLNGSLHWLVFCQDTNIPVIVAFDLTHRTLSDIPLFHHFTTQNYQVYGLRVMRESLSLCCSVRCSSITEVWVMEQYKLHSSWTRSVVIQTYDIPHNLFSPICITKDGGIFGSNMRGSLEKRNHKGDLLEHLKCGRGQPFYKANLQVATYTESLVSLPSVIGAN</sequence>
<dbReference type="SMART" id="SM00256">
    <property type="entry name" value="FBOX"/>
    <property type="match status" value="1"/>
</dbReference>
<dbReference type="PROSITE" id="PS50181">
    <property type="entry name" value="FBOX"/>
    <property type="match status" value="1"/>
</dbReference>
<keyword evidence="3" id="KW-1185">Reference proteome</keyword>
<feature type="domain" description="F-box" evidence="1">
    <location>
        <begin position="16"/>
        <end position="55"/>
    </location>
</feature>
<reference evidence="2 3" key="1">
    <citation type="submission" date="2024-01" db="EMBL/GenBank/DDBJ databases">
        <title>The genomes of 5 underutilized Papilionoideae crops provide insights into root nodulation and disease resistanc.</title>
        <authorList>
            <person name="Jiang F."/>
        </authorList>
    </citation>
    <scope>NUCLEOTIDE SEQUENCE [LARGE SCALE GENOMIC DNA]</scope>
    <source>
        <strain evidence="2">DUOXIRENSHENG_FW03</strain>
        <tissue evidence="2">Leaves</tissue>
    </source>
</reference>
<dbReference type="Pfam" id="PF07734">
    <property type="entry name" value="FBA_1"/>
    <property type="match status" value="1"/>
</dbReference>
<evidence type="ECO:0000259" key="1">
    <source>
        <dbReference type="PROSITE" id="PS50181"/>
    </source>
</evidence>
<dbReference type="InterPro" id="IPR006527">
    <property type="entry name" value="F-box-assoc_dom_typ1"/>
</dbReference>
<gene>
    <name evidence="2" type="ORF">VNO78_14885</name>
</gene>
<protein>
    <recommendedName>
        <fullName evidence="1">F-box domain-containing protein</fullName>
    </recommendedName>
</protein>
<dbReference type="PANTHER" id="PTHR31672:SF13">
    <property type="entry name" value="F-BOX PROTEIN CPR30-LIKE"/>
    <property type="match status" value="1"/>
</dbReference>
<organism evidence="2 3">
    <name type="scientific">Psophocarpus tetragonolobus</name>
    <name type="common">Winged bean</name>
    <name type="synonym">Dolichos tetragonolobus</name>
    <dbReference type="NCBI Taxonomy" id="3891"/>
    <lineage>
        <taxon>Eukaryota</taxon>
        <taxon>Viridiplantae</taxon>
        <taxon>Streptophyta</taxon>
        <taxon>Embryophyta</taxon>
        <taxon>Tracheophyta</taxon>
        <taxon>Spermatophyta</taxon>
        <taxon>Magnoliopsida</taxon>
        <taxon>eudicotyledons</taxon>
        <taxon>Gunneridae</taxon>
        <taxon>Pentapetalae</taxon>
        <taxon>rosids</taxon>
        <taxon>fabids</taxon>
        <taxon>Fabales</taxon>
        <taxon>Fabaceae</taxon>
        <taxon>Papilionoideae</taxon>
        <taxon>50 kb inversion clade</taxon>
        <taxon>NPAAA clade</taxon>
        <taxon>indigoferoid/millettioid clade</taxon>
        <taxon>Phaseoleae</taxon>
        <taxon>Psophocarpus</taxon>
    </lineage>
</organism>
<comment type="caution">
    <text evidence="2">The sequence shown here is derived from an EMBL/GenBank/DDBJ whole genome shotgun (WGS) entry which is preliminary data.</text>
</comment>
<dbReference type="PANTHER" id="PTHR31672">
    <property type="entry name" value="BNACNNG10540D PROTEIN"/>
    <property type="match status" value="1"/>
</dbReference>
<dbReference type="CDD" id="cd22157">
    <property type="entry name" value="F-box_AtFBW1-like"/>
    <property type="match status" value="1"/>
</dbReference>
<evidence type="ECO:0000313" key="3">
    <source>
        <dbReference type="Proteomes" id="UP001386955"/>
    </source>
</evidence>
<evidence type="ECO:0000313" key="2">
    <source>
        <dbReference type="EMBL" id="KAK7394360.1"/>
    </source>
</evidence>
<proteinExistence type="predicted"/>
<dbReference type="AlphaFoldDB" id="A0AAN9SFE4"/>
<dbReference type="InterPro" id="IPR050796">
    <property type="entry name" value="SCF_F-box_component"/>
</dbReference>
<dbReference type="Proteomes" id="UP001386955">
    <property type="component" value="Unassembled WGS sequence"/>
</dbReference>
<dbReference type="SUPFAM" id="SSF81383">
    <property type="entry name" value="F-box domain"/>
    <property type="match status" value="1"/>
</dbReference>
<accession>A0AAN9SFE4</accession>
<dbReference type="NCBIfam" id="TIGR01640">
    <property type="entry name" value="F_box_assoc_1"/>
    <property type="match status" value="1"/>
</dbReference>